<dbReference type="InterPro" id="IPR002372">
    <property type="entry name" value="PQQ_rpt_dom"/>
</dbReference>
<name>A0ABY5D6G5_9ACTN</name>
<feature type="signal peptide" evidence="1">
    <location>
        <begin position="1"/>
        <end position="28"/>
    </location>
</feature>
<keyword evidence="4" id="KW-1185">Reference proteome</keyword>
<keyword evidence="1" id="KW-0732">Signal</keyword>
<accession>A0ABY5D6G5</accession>
<dbReference type="EMBL" id="CP099837">
    <property type="protein sequence ID" value="USY19967.1"/>
    <property type="molecule type" value="Genomic_DNA"/>
</dbReference>
<dbReference type="RefSeq" id="WP_254419109.1">
    <property type="nucleotide sequence ID" value="NZ_BAAAJB010000002.1"/>
</dbReference>
<evidence type="ECO:0000256" key="1">
    <source>
        <dbReference type="SAM" id="SignalP"/>
    </source>
</evidence>
<dbReference type="Gene3D" id="2.130.10.10">
    <property type="entry name" value="YVTN repeat-like/Quinoprotein amine dehydrogenase"/>
    <property type="match status" value="1"/>
</dbReference>
<reference evidence="3" key="1">
    <citation type="submission" date="2022-06" db="EMBL/GenBank/DDBJ databases">
        <authorList>
            <person name="Ping M."/>
        </authorList>
    </citation>
    <scope>NUCLEOTIDE SEQUENCE</scope>
    <source>
        <strain evidence="3">JCM11759T</strain>
    </source>
</reference>
<feature type="chain" id="PRO_5046565020" evidence="1">
    <location>
        <begin position="29"/>
        <end position="385"/>
    </location>
</feature>
<organism evidence="3 4">
    <name type="scientific">Nocardiopsis exhalans</name>
    <dbReference type="NCBI Taxonomy" id="163604"/>
    <lineage>
        <taxon>Bacteria</taxon>
        <taxon>Bacillati</taxon>
        <taxon>Actinomycetota</taxon>
        <taxon>Actinomycetes</taxon>
        <taxon>Streptosporangiales</taxon>
        <taxon>Nocardiopsidaceae</taxon>
        <taxon>Nocardiopsis</taxon>
    </lineage>
</organism>
<dbReference type="Proteomes" id="UP001055940">
    <property type="component" value="Chromosome"/>
</dbReference>
<evidence type="ECO:0000259" key="2">
    <source>
        <dbReference type="Pfam" id="PF13360"/>
    </source>
</evidence>
<feature type="domain" description="Pyrrolo-quinoline quinone repeat" evidence="2">
    <location>
        <begin position="84"/>
        <end position="238"/>
    </location>
</feature>
<dbReference type="InterPro" id="IPR011047">
    <property type="entry name" value="Quinoprotein_ADH-like_sf"/>
</dbReference>
<gene>
    <name evidence="3" type="ORF">NE857_32895</name>
</gene>
<dbReference type="InterPro" id="IPR015943">
    <property type="entry name" value="WD40/YVTN_repeat-like_dom_sf"/>
</dbReference>
<proteinExistence type="predicted"/>
<evidence type="ECO:0000313" key="3">
    <source>
        <dbReference type="EMBL" id="USY19967.1"/>
    </source>
</evidence>
<dbReference type="SUPFAM" id="SSF50998">
    <property type="entry name" value="Quinoprotein alcohol dehydrogenase-like"/>
    <property type="match status" value="1"/>
</dbReference>
<dbReference type="Pfam" id="PF13360">
    <property type="entry name" value="PQQ_2"/>
    <property type="match status" value="1"/>
</dbReference>
<sequence>MVVLLMQKILAVVSSVLFMALLSSIAVAAVIGYRQGEFETSGISDPGRLKFANVAEVADVLEGDPRGPVRDLVTTDRGVLVVFDGAIAHFDTGSVREMWSRFDFSGSIAAGVTVYGERVVLAYEGSGLFSGHTRWMVLEASTGESVAAHWSKESPADLVSVLAADSRIEFSDDGRMTAYSLDAGRELWTYGGPGKGCTDSAAEAVGMRVALVSVCGDQVKLVELSAESGRLWDSRSWSGTEAPELLPLTPRTVPGSNTDPVEILVNGDWADGYVQKAEGAHIDRDTSSLGYFPPQAEPDQLPAHILLVEDAEDAGNRFALASAELFLEEGVVSLGEVGDTVSLIDGNLPGSTQEWDTGEIIQSGDLRSLLNDVLRRDPAVWDGFR</sequence>
<evidence type="ECO:0000313" key="4">
    <source>
        <dbReference type="Proteomes" id="UP001055940"/>
    </source>
</evidence>
<protein>
    <submittedName>
        <fullName evidence="3">PQQ-like beta-propeller repeat protein</fullName>
    </submittedName>
</protein>